<reference evidence="1 2" key="1">
    <citation type="submission" date="2020-08" db="EMBL/GenBank/DDBJ databases">
        <title>Genomic Encyclopedia of Type Strains, Phase IV (KMG-IV): sequencing the most valuable type-strain genomes for metagenomic binning, comparative biology and taxonomic classification.</title>
        <authorList>
            <person name="Goeker M."/>
        </authorList>
    </citation>
    <scope>NUCLEOTIDE SEQUENCE [LARGE SCALE GENOMIC DNA]</scope>
    <source>
        <strain evidence="1 2">DSM 2163</strain>
    </source>
</reference>
<dbReference type="Proteomes" id="UP000583454">
    <property type="component" value="Unassembled WGS sequence"/>
</dbReference>
<evidence type="ECO:0000313" key="1">
    <source>
        <dbReference type="EMBL" id="MBB5756570.1"/>
    </source>
</evidence>
<organism evidence="1 2">
    <name type="scientific">Methylorubrum rhodinum</name>
    <dbReference type="NCBI Taxonomy" id="29428"/>
    <lineage>
        <taxon>Bacteria</taxon>
        <taxon>Pseudomonadati</taxon>
        <taxon>Pseudomonadota</taxon>
        <taxon>Alphaproteobacteria</taxon>
        <taxon>Hyphomicrobiales</taxon>
        <taxon>Methylobacteriaceae</taxon>
        <taxon>Methylorubrum</taxon>
    </lineage>
</organism>
<dbReference type="AlphaFoldDB" id="A0A840ZH05"/>
<keyword evidence="2" id="KW-1185">Reference proteome</keyword>
<evidence type="ECO:0000313" key="2">
    <source>
        <dbReference type="Proteomes" id="UP000583454"/>
    </source>
</evidence>
<dbReference type="RefSeq" id="WP_183566612.1">
    <property type="nucleotide sequence ID" value="NZ_JACHOP010000004.1"/>
</dbReference>
<gene>
    <name evidence="1" type="ORF">HNR00_001270</name>
</gene>
<comment type="caution">
    <text evidence="1">The sequence shown here is derived from an EMBL/GenBank/DDBJ whole genome shotgun (WGS) entry which is preliminary data.</text>
</comment>
<proteinExistence type="predicted"/>
<protein>
    <submittedName>
        <fullName evidence="1">Uncharacterized protein</fullName>
    </submittedName>
</protein>
<sequence>MIDIIKQLQEANPALGTTIIVLRADSRALSDPATLTPEAQAWIAQNTPDARLSQEKILLAPYPGAAPAERTVTVLAFSDARHLAAFATVWTADPIEDEDEDAA</sequence>
<name>A0A840ZH05_9HYPH</name>
<accession>A0A840ZH05</accession>
<dbReference type="EMBL" id="JACHOP010000004">
    <property type="protein sequence ID" value="MBB5756570.1"/>
    <property type="molecule type" value="Genomic_DNA"/>
</dbReference>